<organism evidence="1 2">
    <name type="scientific">Iris pallida</name>
    <name type="common">Sweet iris</name>
    <dbReference type="NCBI Taxonomy" id="29817"/>
    <lineage>
        <taxon>Eukaryota</taxon>
        <taxon>Viridiplantae</taxon>
        <taxon>Streptophyta</taxon>
        <taxon>Embryophyta</taxon>
        <taxon>Tracheophyta</taxon>
        <taxon>Spermatophyta</taxon>
        <taxon>Magnoliopsida</taxon>
        <taxon>Liliopsida</taxon>
        <taxon>Asparagales</taxon>
        <taxon>Iridaceae</taxon>
        <taxon>Iridoideae</taxon>
        <taxon>Irideae</taxon>
        <taxon>Iris</taxon>
    </lineage>
</organism>
<dbReference type="GO" id="GO:0016301">
    <property type="term" value="F:kinase activity"/>
    <property type="evidence" value="ECO:0007669"/>
    <property type="project" value="UniProtKB-KW"/>
</dbReference>
<keyword evidence="2" id="KW-1185">Reference proteome</keyword>
<sequence>MSNSSYSTITIQLSCPCRHADTDVPKLPYPHHHHKKFTDLHCCRPHESVFQSTSFPGFAIDRKGVSPPPRTARTLCAA</sequence>
<dbReference type="EMBL" id="JANAVB010011200">
    <property type="protein sequence ID" value="KAJ6837738.1"/>
    <property type="molecule type" value="Genomic_DNA"/>
</dbReference>
<dbReference type="AlphaFoldDB" id="A0AAX6HAQ6"/>
<keyword evidence="1" id="KW-0808">Transferase</keyword>
<reference evidence="1" key="2">
    <citation type="submission" date="2023-04" db="EMBL/GenBank/DDBJ databases">
        <authorList>
            <person name="Bruccoleri R.E."/>
            <person name="Oakeley E.J."/>
            <person name="Faust A.-M."/>
            <person name="Dessus-Babus S."/>
            <person name="Altorfer M."/>
            <person name="Burckhardt D."/>
            <person name="Oertli M."/>
            <person name="Naumann U."/>
            <person name="Petersen F."/>
            <person name="Wong J."/>
        </authorList>
    </citation>
    <scope>NUCLEOTIDE SEQUENCE</scope>
    <source>
        <strain evidence="1">GSM-AAB239-AS_SAM_17_03QT</strain>
        <tissue evidence="1">Leaf</tissue>
    </source>
</reference>
<keyword evidence="1" id="KW-0675">Receptor</keyword>
<evidence type="ECO:0000313" key="1">
    <source>
        <dbReference type="EMBL" id="KAJ6837738.1"/>
    </source>
</evidence>
<evidence type="ECO:0000313" key="2">
    <source>
        <dbReference type="Proteomes" id="UP001140949"/>
    </source>
</evidence>
<name>A0AAX6HAQ6_IRIPA</name>
<keyword evidence="1" id="KW-0418">Kinase</keyword>
<dbReference type="Proteomes" id="UP001140949">
    <property type="component" value="Unassembled WGS sequence"/>
</dbReference>
<proteinExistence type="predicted"/>
<protein>
    <submittedName>
        <fullName evidence="1">Proline-rich receptor-like protein kinase PERK3</fullName>
    </submittedName>
</protein>
<reference evidence="1" key="1">
    <citation type="journal article" date="2023" name="GigaByte">
        <title>Genome assembly of the bearded iris, Iris pallida Lam.</title>
        <authorList>
            <person name="Bruccoleri R.E."/>
            <person name="Oakeley E.J."/>
            <person name="Faust A.M.E."/>
            <person name="Altorfer M."/>
            <person name="Dessus-Babus S."/>
            <person name="Burckhardt D."/>
            <person name="Oertli M."/>
            <person name="Naumann U."/>
            <person name="Petersen F."/>
            <person name="Wong J."/>
        </authorList>
    </citation>
    <scope>NUCLEOTIDE SEQUENCE</scope>
    <source>
        <strain evidence="1">GSM-AAB239-AS_SAM_17_03QT</strain>
    </source>
</reference>
<accession>A0AAX6HAQ6</accession>
<comment type="caution">
    <text evidence="1">The sequence shown here is derived from an EMBL/GenBank/DDBJ whole genome shotgun (WGS) entry which is preliminary data.</text>
</comment>
<gene>
    <name evidence="1" type="ORF">M6B38_323445</name>
</gene>